<feature type="binding site" evidence="5">
    <location>
        <position position="491"/>
    </location>
    <ligand>
        <name>isopentenyl diphosphate</name>
        <dbReference type="ChEBI" id="CHEBI:128769"/>
    </ligand>
</feature>
<feature type="binding site" evidence="5">
    <location>
        <position position="239"/>
    </location>
    <ligand>
        <name>[4Fe-4S] cluster</name>
        <dbReference type="ChEBI" id="CHEBI:49883"/>
    </ligand>
</feature>
<dbReference type="EMBL" id="WBMR01000045">
    <property type="protein sequence ID" value="KAB2380390.1"/>
    <property type="molecule type" value="Genomic_DNA"/>
</dbReference>
<feature type="binding site" evidence="5">
    <location>
        <position position="491"/>
    </location>
    <ligand>
        <name>(2E)-4-hydroxy-3-methylbut-2-enyl diphosphate</name>
        <dbReference type="ChEBI" id="CHEBI:128753"/>
    </ligand>
</feature>
<dbReference type="Proteomes" id="UP000483004">
    <property type="component" value="Unassembled WGS sequence"/>
</dbReference>
<dbReference type="InterPro" id="IPR035994">
    <property type="entry name" value="Nucleoside_phosphorylase_sf"/>
</dbReference>
<feature type="binding site" evidence="5">
    <location>
        <position position="491"/>
    </location>
    <ligand>
        <name>dimethylallyl diphosphate</name>
        <dbReference type="ChEBI" id="CHEBI:57623"/>
    </ligand>
</feature>
<dbReference type="Gene3D" id="3.40.1010.20">
    <property type="entry name" value="4-hydroxy-3-methylbut-2-enyl diphosphate reductase, catalytic domain"/>
    <property type="match status" value="2"/>
</dbReference>
<dbReference type="PANTHER" id="PTHR30426">
    <property type="entry name" value="4-HYDROXY-3-METHYLBUT-2-ENYL DIPHOSPHATE REDUCTASE"/>
    <property type="match status" value="1"/>
</dbReference>
<dbReference type="AlphaFoldDB" id="A0A6L3W0V1"/>
<feature type="binding site" evidence="5">
    <location>
        <position position="301"/>
    </location>
    <ligand>
        <name>isopentenyl diphosphate</name>
        <dbReference type="ChEBI" id="CHEBI:128769"/>
    </ligand>
</feature>
<feature type="binding site" evidence="5">
    <location>
        <position position="351"/>
    </location>
    <ligand>
        <name>(2E)-4-hydroxy-3-methylbut-2-enyl diphosphate</name>
        <dbReference type="ChEBI" id="CHEBI:128753"/>
    </ligand>
</feature>
<evidence type="ECO:0000259" key="7">
    <source>
        <dbReference type="Pfam" id="PF01048"/>
    </source>
</evidence>
<feature type="binding site" evidence="5">
    <location>
        <position position="389"/>
    </location>
    <ligand>
        <name>(2E)-4-hydroxy-3-methylbut-2-enyl diphosphate</name>
        <dbReference type="ChEBI" id="CHEBI:128753"/>
    </ligand>
</feature>
<keyword evidence="4 5" id="KW-0411">Iron-sulfur</keyword>
<dbReference type="GO" id="GO:0009116">
    <property type="term" value="P:nucleoside metabolic process"/>
    <property type="evidence" value="ECO:0007669"/>
    <property type="project" value="InterPro"/>
</dbReference>
<comment type="pathway">
    <text evidence="5">Isoprenoid biosynthesis; dimethylallyl diphosphate biosynthesis; dimethylallyl diphosphate from (2E)-4-hydroxy-3-methylbutenyl diphosphate: step 1/1.</text>
</comment>
<dbReference type="UniPathway" id="UPA00059">
    <property type="reaction ID" value="UER00105"/>
</dbReference>
<dbReference type="InterPro" id="IPR003451">
    <property type="entry name" value="LytB/IspH"/>
</dbReference>
<evidence type="ECO:0000256" key="4">
    <source>
        <dbReference type="ARBA" id="ARBA00023014"/>
    </source>
</evidence>
<organism evidence="8 9">
    <name type="scientific">Actinomadura montaniterrae</name>
    <dbReference type="NCBI Taxonomy" id="1803903"/>
    <lineage>
        <taxon>Bacteria</taxon>
        <taxon>Bacillati</taxon>
        <taxon>Actinomycetota</taxon>
        <taxon>Actinomycetes</taxon>
        <taxon>Streptosporangiales</taxon>
        <taxon>Thermomonosporaceae</taxon>
        <taxon>Actinomadura</taxon>
    </lineage>
</organism>
<keyword evidence="9" id="KW-1185">Reference proteome</keyword>
<feature type="binding site" evidence="5">
    <location>
        <position position="323"/>
    </location>
    <ligand>
        <name>[4Fe-4S] cluster</name>
        <dbReference type="ChEBI" id="CHEBI:49883"/>
    </ligand>
</feature>
<feature type="binding site" evidence="5">
    <location>
        <position position="268"/>
    </location>
    <ligand>
        <name>(2E)-4-hydroxy-3-methylbut-2-enyl diphosphate</name>
        <dbReference type="ChEBI" id="CHEBI:128753"/>
    </ligand>
</feature>
<comment type="caution">
    <text evidence="8">The sequence shown here is derived from an EMBL/GenBank/DDBJ whole genome shotgun (WGS) entry which is preliminary data.</text>
</comment>
<dbReference type="GO" id="GO:0016114">
    <property type="term" value="P:terpenoid biosynthetic process"/>
    <property type="evidence" value="ECO:0007669"/>
    <property type="project" value="UniProtKB-UniRule"/>
</dbReference>
<sequence>MGRGPVHRHRLPRRLLHQLPPVPAGVPDQRPRPLPGTGPVTEFAVRAALGIEARALARGGLPVVRTGVGPARARKAAARLGDVDALAVAGFGGALDDRLRPGDLFVATEVRGTGPPIPCPTAEPLAGLLERTTGATVHRGPLVTADHIVTGRERAELAATGAMAVDMESAPLAAAAGDRPVAVVRAIVDTPDRPLLSPATLTGGTAALRRLRAIAPALRTWAEAVGPRRILLASPRSFCAGVERAIEIVERALEMHGPPVYVRKQIVHNTHVVNDLARRGAVFVDELDEVPPGAVTVFSAHGVAPAVRAEAGRLGLRVIDATCPLVAKVHAEARRYAARGDLVALIGHAGHEEVEGTLGEAPQSTVLVQTPADVAALPADRPVAYLTQTTLSADEAGEVAAAITRRFSDARGPHTDDICYATTNRQRAVTRVARDADLVLVVGSANSSNSRRLVEVAEQAGAPAVLIDGPADVPLDRLRGARAVGVTAGASAPPAVLDAVVAALRGLGPADLVEREVTVETTEFTLPKEVRP</sequence>
<feature type="binding site" evidence="5">
    <location>
        <position position="448"/>
    </location>
    <ligand>
        <name>(2E)-4-hydroxy-3-methylbut-2-enyl diphosphate</name>
        <dbReference type="ChEBI" id="CHEBI:128753"/>
    </ligand>
</feature>
<dbReference type="GO" id="GO:0046872">
    <property type="term" value="F:metal ion binding"/>
    <property type="evidence" value="ECO:0007669"/>
    <property type="project" value="UniProtKB-KW"/>
</dbReference>
<keyword evidence="5 8" id="KW-0560">Oxidoreductase</keyword>
<keyword evidence="1 5" id="KW-0004">4Fe-4S</keyword>
<dbReference type="GO" id="GO:0019288">
    <property type="term" value="P:isopentenyl diphosphate biosynthetic process, methylerythritol 4-phosphate pathway"/>
    <property type="evidence" value="ECO:0007669"/>
    <property type="project" value="UniProtKB-UniRule"/>
</dbReference>
<dbReference type="SUPFAM" id="SSF53167">
    <property type="entry name" value="Purine and uridine phosphorylases"/>
    <property type="match status" value="1"/>
</dbReference>
<feature type="domain" description="Nucleoside phosphorylase" evidence="7">
    <location>
        <begin position="63"/>
        <end position="193"/>
    </location>
</feature>
<dbReference type="InterPro" id="IPR000845">
    <property type="entry name" value="Nucleoside_phosphorylase_d"/>
</dbReference>
<feature type="binding site" evidence="5">
    <location>
        <position position="351"/>
    </location>
    <ligand>
        <name>dimethylallyl diphosphate</name>
        <dbReference type="ChEBI" id="CHEBI:57623"/>
    </ligand>
</feature>
<keyword evidence="3 5" id="KW-0408">Iron</keyword>
<dbReference type="Gene3D" id="3.40.50.11270">
    <property type="match status" value="1"/>
</dbReference>
<dbReference type="Pfam" id="PF01048">
    <property type="entry name" value="PNP_UDP_1"/>
    <property type="match status" value="1"/>
</dbReference>
<dbReference type="GO" id="GO:0051745">
    <property type="term" value="F:4-hydroxy-3-methylbut-2-enyl diphosphate reductase activity"/>
    <property type="evidence" value="ECO:0007669"/>
    <property type="project" value="UniProtKB-UniRule"/>
</dbReference>
<proteinExistence type="inferred from homology"/>
<feature type="binding site" evidence="5">
    <location>
        <position position="449"/>
    </location>
    <ligand>
        <name>isopentenyl diphosphate</name>
        <dbReference type="ChEBI" id="CHEBI:128769"/>
    </ligand>
</feature>
<feature type="binding site" evidence="5">
    <location>
        <position position="449"/>
    </location>
    <ligand>
        <name>(2E)-4-hydroxy-3-methylbut-2-enyl diphosphate</name>
        <dbReference type="ChEBI" id="CHEBI:128753"/>
    </ligand>
</feature>
<evidence type="ECO:0000256" key="3">
    <source>
        <dbReference type="ARBA" id="ARBA00023004"/>
    </source>
</evidence>
<dbReference type="GO" id="GO:0051539">
    <property type="term" value="F:4 iron, 4 sulfur cluster binding"/>
    <property type="evidence" value="ECO:0007669"/>
    <property type="project" value="UniProtKB-UniRule"/>
</dbReference>
<evidence type="ECO:0000313" key="8">
    <source>
        <dbReference type="EMBL" id="KAB2380390.1"/>
    </source>
</evidence>
<feature type="binding site" evidence="5">
    <location>
        <position position="268"/>
    </location>
    <ligand>
        <name>isopentenyl diphosphate</name>
        <dbReference type="ChEBI" id="CHEBI:128769"/>
    </ligand>
</feature>
<comment type="function">
    <text evidence="5">Catalyzes the conversion of 1-hydroxy-2-methyl-2-(E)-butenyl 4-diphosphate (HMBPP) into a mixture of isopentenyl diphosphate (IPP) and dimethylallyl diphosphate (DMAPP). Acts in the terminal step of the DOXP/MEP pathway for isoprenoid precursor biosynthesis.</text>
</comment>
<feature type="compositionally biased region" description="Basic residues" evidence="6">
    <location>
        <begin position="1"/>
        <end position="16"/>
    </location>
</feature>
<dbReference type="PANTHER" id="PTHR30426:SF0">
    <property type="entry name" value="4-HYDROXY-3-METHYLBUT-2-ENYL DIPHOSPHATE REDUCTASE"/>
    <property type="match status" value="1"/>
</dbReference>
<keyword evidence="5" id="KW-0414">Isoprene biosynthesis</keyword>
<feature type="region of interest" description="Disordered" evidence="6">
    <location>
        <begin position="1"/>
        <end position="37"/>
    </location>
</feature>
<feature type="active site" description="Proton donor" evidence="5">
    <location>
        <position position="353"/>
    </location>
</feature>
<dbReference type="UniPathway" id="UPA00056">
    <property type="reaction ID" value="UER00097"/>
</dbReference>
<dbReference type="CDD" id="cd13944">
    <property type="entry name" value="lytB_ispH"/>
    <property type="match status" value="1"/>
</dbReference>
<evidence type="ECO:0000256" key="5">
    <source>
        <dbReference type="HAMAP-Rule" id="MF_00191"/>
    </source>
</evidence>
<dbReference type="GO" id="GO:0050992">
    <property type="term" value="P:dimethylallyl diphosphate biosynthetic process"/>
    <property type="evidence" value="ECO:0007669"/>
    <property type="project" value="UniProtKB-UniRule"/>
</dbReference>
<name>A0A6L3W0V1_9ACTN</name>
<evidence type="ECO:0000256" key="6">
    <source>
        <dbReference type="SAM" id="MobiDB-lite"/>
    </source>
</evidence>
<dbReference type="EC" id="1.17.7.4" evidence="5"/>
<feature type="binding site" evidence="5">
    <location>
        <position position="419"/>
    </location>
    <ligand>
        <name>[4Fe-4S] cluster</name>
        <dbReference type="ChEBI" id="CHEBI:49883"/>
    </ligand>
</feature>
<comment type="similarity">
    <text evidence="5">Belongs to the IspH family.</text>
</comment>
<feature type="binding site" evidence="5">
    <location>
        <position position="447"/>
    </location>
    <ligand>
        <name>isopentenyl diphosphate</name>
        <dbReference type="ChEBI" id="CHEBI:128769"/>
    </ligand>
</feature>
<feature type="binding site" evidence="5">
    <location>
        <position position="448"/>
    </location>
    <ligand>
        <name>dimethylallyl diphosphate</name>
        <dbReference type="ChEBI" id="CHEBI:57623"/>
    </ligand>
</feature>
<feature type="binding site" evidence="5">
    <location>
        <position position="449"/>
    </location>
    <ligand>
        <name>dimethylallyl diphosphate</name>
        <dbReference type="ChEBI" id="CHEBI:57623"/>
    </ligand>
</feature>
<dbReference type="Pfam" id="PF02401">
    <property type="entry name" value="LYTB"/>
    <property type="match status" value="1"/>
</dbReference>
<dbReference type="HAMAP" id="MF_00191">
    <property type="entry name" value="IspH"/>
    <property type="match status" value="1"/>
</dbReference>
<evidence type="ECO:0000256" key="1">
    <source>
        <dbReference type="ARBA" id="ARBA00022485"/>
    </source>
</evidence>
<feature type="binding site" evidence="5">
    <location>
        <position position="301"/>
    </location>
    <ligand>
        <name>(2E)-4-hydroxy-3-methylbut-2-enyl diphosphate</name>
        <dbReference type="ChEBI" id="CHEBI:128753"/>
    </ligand>
</feature>
<feature type="binding site" evidence="5">
    <location>
        <position position="447"/>
    </location>
    <ligand>
        <name>dimethylallyl diphosphate</name>
        <dbReference type="ChEBI" id="CHEBI:57623"/>
    </ligand>
</feature>
<comment type="catalytic activity">
    <reaction evidence="5">
        <text>dimethylallyl diphosphate + 2 oxidized [2Fe-2S]-[ferredoxin] + H2O = (2E)-4-hydroxy-3-methylbut-2-enyl diphosphate + 2 reduced [2Fe-2S]-[ferredoxin] + 2 H(+)</text>
        <dbReference type="Rhea" id="RHEA:24825"/>
        <dbReference type="Rhea" id="RHEA-COMP:10000"/>
        <dbReference type="Rhea" id="RHEA-COMP:10001"/>
        <dbReference type="ChEBI" id="CHEBI:15377"/>
        <dbReference type="ChEBI" id="CHEBI:15378"/>
        <dbReference type="ChEBI" id="CHEBI:33737"/>
        <dbReference type="ChEBI" id="CHEBI:33738"/>
        <dbReference type="ChEBI" id="CHEBI:57623"/>
        <dbReference type="ChEBI" id="CHEBI:128753"/>
        <dbReference type="EC" id="1.17.7.4"/>
    </reaction>
</comment>
<comment type="pathway">
    <text evidence="5">Isoprenoid biosynthesis; isopentenyl diphosphate biosynthesis via DXP pathway; isopentenyl diphosphate from 1-deoxy-D-xylulose 5-phosphate: step 6/6.</text>
</comment>
<protein>
    <recommendedName>
        <fullName evidence="5">4-hydroxy-3-methylbut-2-enyl diphosphate reductase</fullName>
        <shortName evidence="5">HMBPP reductase</shortName>
        <ecNumber evidence="5">1.17.7.4</ecNumber>
    </recommendedName>
</protein>
<gene>
    <name evidence="5 8" type="primary">ispH</name>
    <name evidence="8" type="ORF">F9B16_17955</name>
</gene>
<keyword evidence="2 5" id="KW-0479">Metal-binding</keyword>
<comment type="cofactor">
    <cofactor evidence="5">
        <name>[4Fe-4S] cluster</name>
        <dbReference type="ChEBI" id="CHEBI:49883"/>
    </cofactor>
    <text evidence="5">Binds 1 [4Fe-4S] cluster per subunit.</text>
</comment>
<feature type="binding site" evidence="5">
    <location>
        <position position="447"/>
    </location>
    <ligand>
        <name>(2E)-4-hydroxy-3-methylbut-2-enyl diphosphate</name>
        <dbReference type="ChEBI" id="CHEBI:128753"/>
    </ligand>
</feature>
<dbReference type="OrthoDB" id="9804068at2"/>
<reference evidence="8 9" key="1">
    <citation type="submission" date="2019-09" db="EMBL/GenBank/DDBJ databases">
        <title>Actinomadura physcomitrii sp. nov., a novel actinomycete isolated from moss [Physcomitrium sphaericum (Ludw) Fuernr].</title>
        <authorList>
            <person name="Liu C."/>
            <person name="Zhuang X."/>
        </authorList>
    </citation>
    <scope>NUCLEOTIDE SEQUENCE [LARGE SCALE GENOMIC DNA]</scope>
    <source>
        <strain evidence="8 9">CYP1-1B</strain>
    </source>
</reference>
<evidence type="ECO:0000256" key="2">
    <source>
        <dbReference type="ARBA" id="ARBA00022723"/>
    </source>
</evidence>
<feature type="binding site" evidence="5">
    <location>
        <position position="301"/>
    </location>
    <ligand>
        <name>dimethylallyl diphosphate</name>
        <dbReference type="ChEBI" id="CHEBI:57623"/>
    </ligand>
</feature>
<feature type="binding site" evidence="5">
    <location>
        <position position="351"/>
    </location>
    <ligand>
        <name>isopentenyl diphosphate</name>
        <dbReference type="ChEBI" id="CHEBI:128769"/>
    </ligand>
</feature>
<evidence type="ECO:0000313" key="9">
    <source>
        <dbReference type="Proteomes" id="UP000483004"/>
    </source>
</evidence>
<dbReference type="NCBIfam" id="TIGR00216">
    <property type="entry name" value="ispH_lytB"/>
    <property type="match status" value="1"/>
</dbReference>
<feature type="binding site" evidence="5">
    <location>
        <position position="268"/>
    </location>
    <ligand>
        <name>dimethylallyl diphosphate</name>
        <dbReference type="ChEBI" id="CHEBI:57623"/>
    </ligand>
</feature>
<comment type="catalytic activity">
    <reaction evidence="5">
        <text>isopentenyl diphosphate + 2 oxidized [2Fe-2S]-[ferredoxin] + H2O = (2E)-4-hydroxy-3-methylbut-2-enyl diphosphate + 2 reduced [2Fe-2S]-[ferredoxin] + 2 H(+)</text>
        <dbReference type="Rhea" id="RHEA:24488"/>
        <dbReference type="Rhea" id="RHEA-COMP:10000"/>
        <dbReference type="Rhea" id="RHEA-COMP:10001"/>
        <dbReference type="ChEBI" id="CHEBI:15377"/>
        <dbReference type="ChEBI" id="CHEBI:15378"/>
        <dbReference type="ChEBI" id="CHEBI:33737"/>
        <dbReference type="ChEBI" id="CHEBI:33738"/>
        <dbReference type="ChEBI" id="CHEBI:128753"/>
        <dbReference type="ChEBI" id="CHEBI:128769"/>
        <dbReference type="EC" id="1.17.7.4"/>
    </reaction>
</comment>
<accession>A0A6L3W0V1</accession>
<dbReference type="Gene3D" id="3.40.50.1580">
    <property type="entry name" value="Nucleoside phosphorylase domain"/>
    <property type="match status" value="1"/>
</dbReference>
<feature type="binding site" evidence="5">
    <location>
        <position position="448"/>
    </location>
    <ligand>
        <name>isopentenyl diphosphate</name>
        <dbReference type="ChEBI" id="CHEBI:128769"/>
    </ligand>
</feature>